<keyword evidence="2 3" id="KW-0175">Coiled coil</keyword>
<evidence type="ECO:0000256" key="4">
    <source>
        <dbReference type="SAM" id="Phobius"/>
    </source>
</evidence>
<organism evidence="6 7">
    <name type="scientific">Nostoc minutum NIES-26</name>
    <dbReference type="NCBI Taxonomy" id="1844469"/>
    <lineage>
        <taxon>Bacteria</taxon>
        <taxon>Bacillati</taxon>
        <taxon>Cyanobacteriota</taxon>
        <taxon>Cyanophyceae</taxon>
        <taxon>Nostocales</taxon>
        <taxon>Nostocaceae</taxon>
        <taxon>Nostoc</taxon>
    </lineage>
</organism>
<dbReference type="EMBL" id="LXQD01000258">
    <property type="protein sequence ID" value="RCJ30606.1"/>
    <property type="molecule type" value="Genomic_DNA"/>
</dbReference>
<evidence type="ECO:0000313" key="7">
    <source>
        <dbReference type="Proteomes" id="UP000252107"/>
    </source>
</evidence>
<dbReference type="PANTHER" id="PTHR32347">
    <property type="entry name" value="EFFLUX SYSTEM COMPONENT YKNX-RELATED"/>
    <property type="match status" value="1"/>
</dbReference>
<dbReference type="Gene3D" id="2.40.30.170">
    <property type="match status" value="1"/>
</dbReference>
<gene>
    <name evidence="6" type="ORF">A6770_21195</name>
</gene>
<dbReference type="Pfam" id="PF25876">
    <property type="entry name" value="HH_MFP_RND"/>
    <property type="match status" value="1"/>
</dbReference>
<dbReference type="InterPro" id="IPR058624">
    <property type="entry name" value="MdtA-like_HH"/>
</dbReference>
<name>A0A367R2A3_9NOSO</name>
<keyword evidence="7" id="KW-1185">Reference proteome</keyword>
<dbReference type="AlphaFoldDB" id="A0A367R2A3"/>
<keyword evidence="4" id="KW-1133">Transmembrane helix</keyword>
<dbReference type="InterPro" id="IPR014315">
    <property type="entry name" value="ABC_heterocyst_DevB"/>
</dbReference>
<dbReference type="Gene3D" id="1.10.287.470">
    <property type="entry name" value="Helix hairpin bin"/>
    <property type="match status" value="1"/>
</dbReference>
<keyword evidence="4" id="KW-0812">Transmembrane</keyword>
<reference evidence="6" key="1">
    <citation type="submission" date="2016-04" db="EMBL/GenBank/DDBJ databases">
        <authorList>
            <person name="Tabuchi Yagui T.R."/>
        </authorList>
    </citation>
    <scope>NUCLEOTIDE SEQUENCE [LARGE SCALE GENOMIC DNA]</scope>
    <source>
        <strain evidence="6">NIES-26</strain>
    </source>
</reference>
<proteinExistence type="predicted"/>
<dbReference type="Proteomes" id="UP000252107">
    <property type="component" value="Unassembled WGS sequence"/>
</dbReference>
<feature type="coiled-coil region" evidence="3">
    <location>
        <begin position="281"/>
        <end position="308"/>
    </location>
</feature>
<dbReference type="GO" id="GO:0030313">
    <property type="term" value="C:cell envelope"/>
    <property type="evidence" value="ECO:0007669"/>
    <property type="project" value="UniProtKB-SubCell"/>
</dbReference>
<evidence type="ECO:0000256" key="1">
    <source>
        <dbReference type="ARBA" id="ARBA00004196"/>
    </source>
</evidence>
<evidence type="ECO:0000256" key="2">
    <source>
        <dbReference type="ARBA" id="ARBA00023054"/>
    </source>
</evidence>
<dbReference type="PANTHER" id="PTHR32347:SF27">
    <property type="entry name" value="RND EFFLUX PUMP MEMBRANE FUSION PROTEIN BARREL-SANDWICH DOMAIN-CONTAINING PROTEIN"/>
    <property type="match status" value="1"/>
</dbReference>
<feature type="transmembrane region" description="Helical" evidence="4">
    <location>
        <begin position="12"/>
        <end position="34"/>
    </location>
</feature>
<evidence type="ECO:0000259" key="5">
    <source>
        <dbReference type="Pfam" id="PF25876"/>
    </source>
</evidence>
<sequence length="438" mass="47398">MKIQLAFKPTGWAKTGVLITAALVTGAVATYSVLHFQSVTSSPPVISQAAVITPNAVAATGYLEPQGEVIKISAPAFMEGAKVQQLLVKQGSQVKSGQVLAILDNRDRLLAALKQAQSQVKVAEARLLQVKAGAKKGDINAQDAKFEGTQAELEGQIATQRATIASLEAKLAGERNAQKATIERIKAELENARIDCDRYQSLYQQGAVATQQRDSFCLQQNTTQETLKEAQANLDRIVSTNQEQIVEAQANLNRTIATNRKQIKEAQATLNSVAEVRPVDVKLAQSELEAAQAAVEQAQAELDLAYVRSPRNSRIIKIHTWPGELIGSDGILELGKTDQMYVKAEVYETDITRVRVDQIATIKAQGVIEELKGTVEEIGWKISTKNALGTDPVADADARVVEVKIRLNPESSQQVASLTNLQVNVIINTVDSQTSKSN</sequence>
<comment type="caution">
    <text evidence="6">The sequence shown here is derived from an EMBL/GenBank/DDBJ whole genome shotgun (WGS) entry which is preliminary data.</text>
</comment>
<dbReference type="InterPro" id="IPR050465">
    <property type="entry name" value="UPF0194_transport"/>
</dbReference>
<evidence type="ECO:0000313" key="6">
    <source>
        <dbReference type="EMBL" id="RCJ30606.1"/>
    </source>
</evidence>
<feature type="coiled-coil region" evidence="3">
    <location>
        <begin position="106"/>
        <end position="202"/>
    </location>
</feature>
<comment type="subcellular location">
    <subcellularLocation>
        <location evidence="1">Cell envelope</location>
    </subcellularLocation>
</comment>
<protein>
    <submittedName>
        <fullName evidence="6">Hemolysin D</fullName>
    </submittedName>
</protein>
<keyword evidence="4" id="KW-0472">Membrane</keyword>
<evidence type="ECO:0000256" key="3">
    <source>
        <dbReference type="SAM" id="Coils"/>
    </source>
</evidence>
<dbReference type="NCBIfam" id="TIGR02971">
    <property type="entry name" value="heterocyst_DevB"/>
    <property type="match status" value="1"/>
</dbReference>
<accession>A0A367R2A3</accession>
<dbReference type="SUPFAM" id="SSF111369">
    <property type="entry name" value="HlyD-like secretion proteins"/>
    <property type="match status" value="2"/>
</dbReference>
<feature type="domain" description="Multidrug resistance protein MdtA-like alpha-helical hairpin" evidence="5">
    <location>
        <begin position="178"/>
        <end position="235"/>
    </location>
</feature>
<dbReference type="Gene3D" id="2.40.50.100">
    <property type="match status" value="1"/>
</dbReference>